<dbReference type="AlphaFoldDB" id="A0A178IRD1"/>
<keyword evidence="1" id="KW-0812">Transmembrane</keyword>
<name>A0A178IRD1_9BACT</name>
<evidence type="ECO:0000313" key="3">
    <source>
        <dbReference type="Proteomes" id="UP000078486"/>
    </source>
</evidence>
<organism evidence="2 3">
    <name type="scientific">Termitidicoccus mucosus</name>
    <dbReference type="NCBI Taxonomy" id="1184151"/>
    <lineage>
        <taxon>Bacteria</taxon>
        <taxon>Pseudomonadati</taxon>
        <taxon>Verrucomicrobiota</taxon>
        <taxon>Opitutia</taxon>
        <taxon>Opitutales</taxon>
        <taxon>Opitutaceae</taxon>
        <taxon>Termitidicoccus</taxon>
    </lineage>
</organism>
<dbReference type="STRING" id="1184151.AW736_01720"/>
<accession>A0A178IRD1</accession>
<comment type="caution">
    <text evidence="2">The sequence shown here is derived from an EMBL/GenBank/DDBJ whole genome shotgun (WGS) entry which is preliminary data.</text>
</comment>
<reference evidence="2 3" key="1">
    <citation type="submission" date="2016-01" db="EMBL/GenBank/DDBJ databases">
        <title>High potential of lignocellulose degradation of a new Verrucomicrobia species.</title>
        <authorList>
            <person name="Wang Y."/>
            <person name="Shi Y."/>
            <person name="Qiu Z."/>
            <person name="Liu S."/>
            <person name="Yang H."/>
        </authorList>
    </citation>
    <scope>NUCLEOTIDE SEQUENCE [LARGE SCALE GENOMIC DNA]</scope>
    <source>
        <strain evidence="2 3">TSB47</strain>
    </source>
</reference>
<protein>
    <submittedName>
        <fullName evidence="2">Uncharacterized protein</fullName>
    </submittedName>
</protein>
<sequence>MREIRTKMPVRQWHEHAPHGRARANFSNHLHDFRIKTFRNDGPVLCWFFVLIEIGLQQISFRSTKFFNYRFMSMLRCFSLNTVLISAACLLAACSRSFDSADSAGTPAKPEVASAPAAAPANYPQIIEQNDQKLAFVSAIRSVELNREFQHNVQVLQAQRTGVVELKKRVDEAKPEEKDALQKQLDEALKNLDANNTIMTKTYGFSLLRNYVIFFAKTRLYTPLNDEEFAKLSPEDRAKPDLIRTIDGRIHLYVASIESVGANEIFRRNVQLVQTQRENLVRLAQEIGNAKSDGERRRFQDELTKSEEVLKKNVEEFAKLHGITPLRPYLIEVEESLIYTPLSEDEAKQIATSATTQPAAGK</sequence>
<gene>
    <name evidence="2" type="ORF">AW736_01720</name>
</gene>
<dbReference type="Proteomes" id="UP000078486">
    <property type="component" value="Unassembled WGS sequence"/>
</dbReference>
<feature type="transmembrane region" description="Helical" evidence="1">
    <location>
        <begin position="44"/>
        <end position="61"/>
    </location>
</feature>
<evidence type="ECO:0000256" key="1">
    <source>
        <dbReference type="SAM" id="Phobius"/>
    </source>
</evidence>
<keyword evidence="3" id="KW-1185">Reference proteome</keyword>
<proteinExistence type="predicted"/>
<dbReference type="EMBL" id="LRRQ01000015">
    <property type="protein sequence ID" value="OAM91786.1"/>
    <property type="molecule type" value="Genomic_DNA"/>
</dbReference>
<keyword evidence="1" id="KW-1133">Transmembrane helix</keyword>
<keyword evidence="1" id="KW-0472">Membrane</keyword>
<evidence type="ECO:0000313" key="2">
    <source>
        <dbReference type="EMBL" id="OAM91786.1"/>
    </source>
</evidence>